<comment type="subcellular location">
    <subcellularLocation>
        <location evidence="1">Cell membrane</location>
    </subcellularLocation>
    <subcellularLocation>
        <location evidence="2">Cytoplasm</location>
        <location evidence="2">Cytosol</location>
    </subcellularLocation>
</comment>
<comment type="similarity">
    <text evidence="6">Belongs to the Hyccin family.</text>
</comment>
<dbReference type="GO" id="GO:0005829">
    <property type="term" value="C:cytosol"/>
    <property type="evidence" value="ECO:0007669"/>
    <property type="project" value="UniProtKB-SubCell"/>
</dbReference>
<evidence type="ECO:0000256" key="1">
    <source>
        <dbReference type="ARBA" id="ARBA00004236"/>
    </source>
</evidence>
<dbReference type="EMBL" id="CAKOAT010581820">
    <property type="protein sequence ID" value="CAH8383288.1"/>
    <property type="molecule type" value="Genomic_DNA"/>
</dbReference>
<dbReference type="PANTHER" id="PTHR31220">
    <property type="entry name" value="HYCCIN RELATED"/>
    <property type="match status" value="1"/>
</dbReference>
<dbReference type="InterPro" id="IPR018619">
    <property type="entry name" value="Hyccin"/>
</dbReference>
<name>A0ABC8LIN8_ERUVS</name>
<accession>A0ABC8LIN8</accession>
<comment type="caution">
    <text evidence="7">The sequence shown here is derived from an EMBL/GenBank/DDBJ whole genome shotgun (WGS) entry which is preliminary data.</text>
</comment>
<evidence type="ECO:0000256" key="5">
    <source>
        <dbReference type="ARBA" id="ARBA00023136"/>
    </source>
</evidence>
<reference evidence="7 8" key="1">
    <citation type="submission" date="2022-03" db="EMBL/GenBank/DDBJ databases">
        <authorList>
            <person name="Macdonald S."/>
            <person name="Ahmed S."/>
            <person name="Newling K."/>
        </authorList>
    </citation>
    <scope>NUCLEOTIDE SEQUENCE [LARGE SCALE GENOMIC DNA]</scope>
</reference>
<protein>
    <submittedName>
        <fullName evidence="7">Uncharacterized protein</fullName>
    </submittedName>
</protein>
<evidence type="ECO:0000256" key="6">
    <source>
        <dbReference type="ARBA" id="ARBA00034482"/>
    </source>
</evidence>
<organism evidence="7 8">
    <name type="scientific">Eruca vesicaria subsp. sativa</name>
    <name type="common">Garden rocket</name>
    <name type="synonym">Eruca sativa</name>
    <dbReference type="NCBI Taxonomy" id="29727"/>
    <lineage>
        <taxon>Eukaryota</taxon>
        <taxon>Viridiplantae</taxon>
        <taxon>Streptophyta</taxon>
        <taxon>Embryophyta</taxon>
        <taxon>Tracheophyta</taxon>
        <taxon>Spermatophyta</taxon>
        <taxon>Magnoliopsida</taxon>
        <taxon>eudicotyledons</taxon>
        <taxon>Gunneridae</taxon>
        <taxon>Pentapetalae</taxon>
        <taxon>rosids</taxon>
        <taxon>malvids</taxon>
        <taxon>Brassicales</taxon>
        <taxon>Brassicaceae</taxon>
        <taxon>Brassiceae</taxon>
        <taxon>Eruca</taxon>
    </lineage>
</organism>
<dbReference type="GO" id="GO:0005886">
    <property type="term" value="C:plasma membrane"/>
    <property type="evidence" value="ECO:0007669"/>
    <property type="project" value="UniProtKB-SubCell"/>
</dbReference>
<keyword evidence="4" id="KW-0963">Cytoplasm</keyword>
<keyword evidence="5" id="KW-0472">Membrane</keyword>
<evidence type="ECO:0000313" key="7">
    <source>
        <dbReference type="EMBL" id="CAH8383288.1"/>
    </source>
</evidence>
<dbReference type="AlphaFoldDB" id="A0ABC8LIN8"/>
<gene>
    <name evidence="7" type="ORF">ERUC_LOCUS35771</name>
</gene>
<dbReference type="Proteomes" id="UP001642260">
    <property type="component" value="Unassembled WGS sequence"/>
</dbReference>
<evidence type="ECO:0000313" key="8">
    <source>
        <dbReference type="Proteomes" id="UP001642260"/>
    </source>
</evidence>
<sequence length="161" mass="18036">MSKSFTILIHHYPPPPLLQLRLHRDLLLLPEDPDSGAGDKNLCRWLYDTFQSTEPPLQLLVPLVAGLYLSRVPLRQPQAGFEAVLLARAGQAITVNIILDLSHSTVISIRTVRFDHPCAKILGVALELYYSKITWMSRESKLNFCESCEKWAGTERGDGGP</sequence>
<proteinExistence type="inferred from homology"/>
<keyword evidence="8" id="KW-1185">Reference proteome</keyword>
<dbReference type="PANTHER" id="PTHR31220:SF10">
    <property type="entry name" value="HYCCIN"/>
    <property type="match status" value="1"/>
</dbReference>
<evidence type="ECO:0000256" key="4">
    <source>
        <dbReference type="ARBA" id="ARBA00022490"/>
    </source>
</evidence>
<evidence type="ECO:0000256" key="2">
    <source>
        <dbReference type="ARBA" id="ARBA00004514"/>
    </source>
</evidence>
<keyword evidence="3" id="KW-1003">Cell membrane</keyword>
<evidence type="ECO:0000256" key="3">
    <source>
        <dbReference type="ARBA" id="ARBA00022475"/>
    </source>
</evidence>